<reference evidence="1 2" key="1">
    <citation type="submission" date="2024-03" db="EMBL/GenBank/DDBJ databases">
        <title>Flavobacterium soyae.</title>
        <authorList>
            <person name="Zheng W."/>
        </authorList>
    </citation>
    <scope>NUCLEOTIDE SEQUENCE [LARGE SCALE GENOMIC DNA]</scope>
    <source>
        <strain evidence="1 2">55</strain>
    </source>
</reference>
<evidence type="ECO:0000313" key="1">
    <source>
        <dbReference type="EMBL" id="WYZ18445.1"/>
    </source>
</evidence>
<dbReference type="RefSeq" id="WP_406843361.1">
    <property type="nucleotide sequence ID" value="NZ_CP150845.1"/>
</dbReference>
<organism evidence="1 2">
    <name type="scientific">Flavobacterium soyae</name>
    <dbReference type="NCBI Taxonomy" id="2903098"/>
    <lineage>
        <taxon>Bacteria</taxon>
        <taxon>Pseudomonadati</taxon>
        <taxon>Bacteroidota</taxon>
        <taxon>Flavobacteriia</taxon>
        <taxon>Flavobacteriales</taxon>
        <taxon>Flavobacteriaceae</taxon>
        <taxon>Flavobacterium</taxon>
    </lineage>
</organism>
<keyword evidence="2" id="KW-1185">Reference proteome</keyword>
<dbReference type="Proteomes" id="UP001623852">
    <property type="component" value="Chromosome"/>
</dbReference>
<protein>
    <recommendedName>
        <fullName evidence="3">DUF4136 domain-containing protein</fullName>
    </recommendedName>
</protein>
<gene>
    <name evidence="1" type="ORF">AABD74_14875</name>
</gene>
<name>A0ABZ2UAG5_9FLAO</name>
<evidence type="ECO:0000313" key="2">
    <source>
        <dbReference type="Proteomes" id="UP001623852"/>
    </source>
</evidence>
<proteinExistence type="predicted"/>
<accession>A0ABZ2UAG5</accession>
<evidence type="ECO:0008006" key="3">
    <source>
        <dbReference type="Google" id="ProtNLM"/>
    </source>
</evidence>
<sequence>MKTSVYIIVMSSLLMIQCSSTSIISTYKSAQMVDLEKGKIIVTALTKGSDKELRKKLENHMADDLCNLGYNAVCSIELYGLNTLNGQDEKLILSKLQQENVSAVLTIVLLRRDKEKYHAPASMYDISNQYRHSGFYPYYAAVYGKIYEEGYYIDNTSYFWESNLYSLSDQKLLYSVCTESFNPSGISSLAHQYGKLIIKDMLAKNVIRDLNK</sequence>
<dbReference type="EMBL" id="CP150845">
    <property type="protein sequence ID" value="WYZ18445.1"/>
    <property type="molecule type" value="Genomic_DNA"/>
</dbReference>